<dbReference type="SUPFAM" id="SSF52540">
    <property type="entry name" value="P-loop containing nucleoside triphosphate hydrolases"/>
    <property type="match status" value="1"/>
</dbReference>
<dbReference type="Pfam" id="PF00685">
    <property type="entry name" value="Sulfotransfer_1"/>
    <property type="match status" value="1"/>
</dbReference>
<dbReference type="Proteomes" id="UP000199494">
    <property type="component" value="Unassembled WGS sequence"/>
</dbReference>
<dbReference type="Gene3D" id="3.40.50.300">
    <property type="entry name" value="P-loop containing nucleotide triphosphate hydrolases"/>
    <property type="match status" value="1"/>
</dbReference>
<evidence type="ECO:0000313" key="4">
    <source>
        <dbReference type="Proteomes" id="UP000199494"/>
    </source>
</evidence>
<reference evidence="3 4" key="1">
    <citation type="submission" date="2016-10" db="EMBL/GenBank/DDBJ databases">
        <authorList>
            <person name="de Groot N.N."/>
        </authorList>
    </citation>
    <scope>NUCLEOTIDE SEQUENCE [LARGE SCALE GENOMIC DNA]</scope>
    <source>
        <strain evidence="3 4">CGMCC 4.5506</strain>
    </source>
</reference>
<sequence>MSGPRRDEGPGWLAVSHETERSNFRKLGTSDIVVASFPCSGQFLTGNILLELGLNYLTASSEEFAADGKAYPIPSFYGVRRRFAARDRSDRASTLRRRWPRFVATHSASRYLDVTSLRGVLLLVRDPRDALYSQYCLQAAIEGERVSELAAEGREAAAQGEVTSFDSWLGQPMSLFTEASLESPVAAWADYHSEWLDAVDGDRLFVMRFEDLKKRAAETVRKGLVHFGIQVAEPDLVKAVELSSFPAMRQHEDAVLRERGAAEGEYRFMRRGLVGEWKQWMTAERAMRFSNRRLQAVASSLGYAMG</sequence>
<protein>
    <submittedName>
        <fullName evidence="3">Sulfotransferase domain-containing protein</fullName>
    </submittedName>
</protein>
<evidence type="ECO:0000256" key="2">
    <source>
        <dbReference type="ARBA" id="ARBA00022679"/>
    </source>
</evidence>
<comment type="similarity">
    <text evidence="1">Belongs to the sulfotransferase 1 family.</text>
</comment>
<evidence type="ECO:0000256" key="1">
    <source>
        <dbReference type="ARBA" id="ARBA00005771"/>
    </source>
</evidence>
<name>A0A1G6UTS3_9PSEU</name>
<dbReference type="EMBL" id="FMZE01000008">
    <property type="protein sequence ID" value="SDD43977.1"/>
    <property type="molecule type" value="Genomic_DNA"/>
</dbReference>
<proteinExistence type="inferred from homology"/>
<evidence type="ECO:0000313" key="3">
    <source>
        <dbReference type="EMBL" id="SDD43977.1"/>
    </source>
</evidence>
<dbReference type="GO" id="GO:0008146">
    <property type="term" value="F:sulfotransferase activity"/>
    <property type="evidence" value="ECO:0007669"/>
    <property type="project" value="InterPro"/>
</dbReference>
<dbReference type="PANTHER" id="PTHR11783">
    <property type="entry name" value="SULFOTRANSFERASE SULT"/>
    <property type="match status" value="1"/>
</dbReference>
<dbReference type="STRING" id="530584.SAMN05421630_108191"/>
<accession>A0A1G6UTS3</accession>
<dbReference type="InterPro" id="IPR027417">
    <property type="entry name" value="P-loop_NTPase"/>
</dbReference>
<organism evidence="3 4">
    <name type="scientific">Prauserella marina</name>
    <dbReference type="NCBI Taxonomy" id="530584"/>
    <lineage>
        <taxon>Bacteria</taxon>
        <taxon>Bacillati</taxon>
        <taxon>Actinomycetota</taxon>
        <taxon>Actinomycetes</taxon>
        <taxon>Pseudonocardiales</taxon>
        <taxon>Pseudonocardiaceae</taxon>
        <taxon>Prauserella</taxon>
    </lineage>
</organism>
<keyword evidence="2 3" id="KW-0808">Transferase</keyword>
<dbReference type="InterPro" id="IPR000863">
    <property type="entry name" value="Sulfotransferase_dom"/>
</dbReference>
<dbReference type="AlphaFoldDB" id="A0A1G6UTS3"/>
<gene>
    <name evidence="3" type="ORF">SAMN05421630_108191</name>
</gene>
<keyword evidence="4" id="KW-1185">Reference proteome</keyword>